<evidence type="ECO:0000313" key="11">
    <source>
        <dbReference type="Proteomes" id="UP001597506"/>
    </source>
</evidence>
<keyword evidence="8 10" id="KW-0436">Ligase</keyword>
<dbReference type="EMBL" id="JBHUMF010000015">
    <property type="protein sequence ID" value="MFD2680454.1"/>
    <property type="molecule type" value="Genomic_DNA"/>
</dbReference>
<comment type="subunit">
    <text evidence="8">Homodimer.</text>
</comment>
<dbReference type="NCBIfam" id="NF009085">
    <property type="entry name" value="PRK12420.1"/>
    <property type="match status" value="1"/>
</dbReference>
<reference evidence="11" key="1">
    <citation type="journal article" date="2019" name="Int. J. Syst. Evol. Microbiol.">
        <title>The Global Catalogue of Microorganisms (GCM) 10K type strain sequencing project: providing services to taxonomists for standard genome sequencing and annotation.</title>
        <authorList>
            <consortium name="The Broad Institute Genomics Platform"/>
            <consortium name="The Broad Institute Genome Sequencing Center for Infectious Disease"/>
            <person name="Wu L."/>
            <person name="Ma J."/>
        </authorList>
    </citation>
    <scope>NUCLEOTIDE SEQUENCE [LARGE SCALE GENOMIC DNA]</scope>
    <source>
        <strain evidence="11">KCTC 3913</strain>
    </source>
</reference>
<dbReference type="PANTHER" id="PTHR11476:SF7">
    <property type="entry name" value="HISTIDINE--TRNA LIGASE"/>
    <property type="match status" value="1"/>
</dbReference>
<sequence>MKEIQLLKGTKDFLPEEQAVRNEIKEISESVFRKYGCKPLETSILNPFELMASKYGGGAEILKEVYRLTDQGERDISLRYDLTIPFAKVIAQNPELRMPFKRYEIGKVFRDGPVKTGRLREFTQCDVDIVGVKNMLAEAELMTMAVDVFNKLGLEIEIQYNNRKLLVGMLRSLEIPEGKTNAVILTLDKVEKIGVDGVTEELNEKGINTLQITRIVELLKDKDLLALDKRKAMFQNSLYNEGLNEIAELEAYLEAFNIKEFCRFTPFLARGLDIYTGTIYEIFLKNSTITSSIGSGGRYDKIIGKLLNSEREYPTVGISIGLDVVYYALKENGISLTTNSTELLIIPIGMEKEVLTIAQGLRKTGVKVEIEMMGKKLAKAFSYANKEKIPYVMVVGSNEVETSIANIKEMDSGKEISIDLNKLDEIYALVKGECRK</sequence>
<dbReference type="Pfam" id="PF03129">
    <property type="entry name" value="HGTP_anticodon"/>
    <property type="match status" value="1"/>
</dbReference>
<dbReference type="InterPro" id="IPR004154">
    <property type="entry name" value="Anticodon-bd"/>
</dbReference>
<dbReference type="GO" id="GO:0004821">
    <property type="term" value="F:histidine-tRNA ligase activity"/>
    <property type="evidence" value="ECO:0007669"/>
    <property type="project" value="UniProtKB-EC"/>
</dbReference>
<dbReference type="PANTHER" id="PTHR11476">
    <property type="entry name" value="HISTIDYL-TRNA SYNTHETASE"/>
    <property type="match status" value="1"/>
</dbReference>
<name>A0ABW5RR40_9BACI</name>
<dbReference type="InterPro" id="IPR045864">
    <property type="entry name" value="aa-tRNA-synth_II/BPL/LPL"/>
</dbReference>
<dbReference type="NCBIfam" id="TIGR00442">
    <property type="entry name" value="hisS"/>
    <property type="match status" value="1"/>
</dbReference>
<evidence type="ECO:0000256" key="4">
    <source>
        <dbReference type="ARBA" id="ARBA00022840"/>
    </source>
</evidence>
<dbReference type="EC" id="6.1.1.21" evidence="8"/>
<evidence type="ECO:0000256" key="7">
    <source>
        <dbReference type="ARBA" id="ARBA00047639"/>
    </source>
</evidence>
<dbReference type="InterPro" id="IPR006195">
    <property type="entry name" value="aa-tRNA-synth_II"/>
</dbReference>
<dbReference type="CDD" id="cd00773">
    <property type="entry name" value="HisRS-like_core"/>
    <property type="match status" value="1"/>
</dbReference>
<keyword evidence="5 8" id="KW-0648">Protein biosynthesis</keyword>
<keyword evidence="3 8" id="KW-0547">Nucleotide-binding</keyword>
<evidence type="ECO:0000259" key="9">
    <source>
        <dbReference type="PROSITE" id="PS50862"/>
    </source>
</evidence>
<comment type="caution">
    <text evidence="10">The sequence shown here is derived from an EMBL/GenBank/DDBJ whole genome shotgun (WGS) entry which is preliminary data.</text>
</comment>
<evidence type="ECO:0000256" key="3">
    <source>
        <dbReference type="ARBA" id="ARBA00022741"/>
    </source>
</evidence>
<keyword evidence="11" id="KW-1185">Reference proteome</keyword>
<dbReference type="Gene3D" id="3.30.930.10">
    <property type="entry name" value="Bira Bifunctional Protein, Domain 2"/>
    <property type="match status" value="1"/>
</dbReference>
<keyword evidence="2 8" id="KW-0963">Cytoplasm</keyword>
<evidence type="ECO:0000256" key="1">
    <source>
        <dbReference type="ARBA" id="ARBA00008226"/>
    </source>
</evidence>
<accession>A0ABW5RR40</accession>
<evidence type="ECO:0000256" key="6">
    <source>
        <dbReference type="ARBA" id="ARBA00023146"/>
    </source>
</evidence>
<dbReference type="InterPro" id="IPR041715">
    <property type="entry name" value="HisRS-like_core"/>
</dbReference>
<dbReference type="SUPFAM" id="SSF52954">
    <property type="entry name" value="Class II aaRS ABD-related"/>
    <property type="match status" value="1"/>
</dbReference>
<keyword evidence="6 8" id="KW-0030">Aminoacyl-tRNA synthetase</keyword>
<proteinExistence type="inferred from homology"/>
<organism evidence="10 11">
    <name type="scientific">Bacillus seohaeanensis</name>
    <dbReference type="NCBI Taxonomy" id="284580"/>
    <lineage>
        <taxon>Bacteria</taxon>
        <taxon>Bacillati</taxon>
        <taxon>Bacillota</taxon>
        <taxon>Bacilli</taxon>
        <taxon>Bacillales</taxon>
        <taxon>Bacillaceae</taxon>
        <taxon>Bacillus</taxon>
    </lineage>
</organism>
<evidence type="ECO:0000256" key="2">
    <source>
        <dbReference type="ARBA" id="ARBA00022490"/>
    </source>
</evidence>
<comment type="similarity">
    <text evidence="1 8">Belongs to the class-II aminoacyl-tRNA synthetase family.</text>
</comment>
<dbReference type="Pfam" id="PF13393">
    <property type="entry name" value="tRNA-synt_His"/>
    <property type="match status" value="1"/>
</dbReference>
<keyword evidence="4 8" id="KW-0067">ATP-binding</keyword>
<dbReference type="PROSITE" id="PS50862">
    <property type="entry name" value="AA_TRNA_LIGASE_II"/>
    <property type="match status" value="1"/>
</dbReference>
<comment type="subcellular location">
    <subcellularLocation>
        <location evidence="8">Cytoplasm</location>
    </subcellularLocation>
</comment>
<dbReference type="Gene3D" id="3.40.50.800">
    <property type="entry name" value="Anticodon-binding domain"/>
    <property type="match status" value="1"/>
</dbReference>
<dbReference type="InterPro" id="IPR015807">
    <property type="entry name" value="His-tRNA-ligase"/>
</dbReference>
<gene>
    <name evidence="8" type="primary">hisS</name>
    <name evidence="10" type="ORF">ACFSUL_06765</name>
</gene>
<evidence type="ECO:0000256" key="5">
    <source>
        <dbReference type="ARBA" id="ARBA00022917"/>
    </source>
</evidence>
<protein>
    <recommendedName>
        <fullName evidence="8">Histidine--tRNA ligase</fullName>
        <ecNumber evidence="8">6.1.1.21</ecNumber>
    </recommendedName>
    <alternativeName>
        <fullName evidence="8">Histidyl-tRNA synthetase</fullName>
        <shortName evidence="8">HisRS</shortName>
    </alternativeName>
</protein>
<dbReference type="InterPro" id="IPR004516">
    <property type="entry name" value="HisRS/HisZ"/>
</dbReference>
<evidence type="ECO:0000256" key="8">
    <source>
        <dbReference type="HAMAP-Rule" id="MF_00127"/>
    </source>
</evidence>
<dbReference type="SUPFAM" id="SSF55681">
    <property type="entry name" value="Class II aaRS and biotin synthetases"/>
    <property type="match status" value="1"/>
</dbReference>
<comment type="catalytic activity">
    <reaction evidence="7 8">
        <text>tRNA(His) + L-histidine + ATP = L-histidyl-tRNA(His) + AMP + diphosphate + H(+)</text>
        <dbReference type="Rhea" id="RHEA:17313"/>
        <dbReference type="Rhea" id="RHEA-COMP:9665"/>
        <dbReference type="Rhea" id="RHEA-COMP:9689"/>
        <dbReference type="ChEBI" id="CHEBI:15378"/>
        <dbReference type="ChEBI" id="CHEBI:30616"/>
        <dbReference type="ChEBI" id="CHEBI:33019"/>
        <dbReference type="ChEBI" id="CHEBI:57595"/>
        <dbReference type="ChEBI" id="CHEBI:78442"/>
        <dbReference type="ChEBI" id="CHEBI:78527"/>
        <dbReference type="ChEBI" id="CHEBI:456215"/>
        <dbReference type="EC" id="6.1.1.21"/>
    </reaction>
</comment>
<dbReference type="RefSeq" id="WP_377933867.1">
    <property type="nucleotide sequence ID" value="NZ_JBHUMF010000015.1"/>
</dbReference>
<dbReference type="PIRSF" id="PIRSF001549">
    <property type="entry name" value="His-tRNA_synth"/>
    <property type="match status" value="1"/>
</dbReference>
<dbReference type="InterPro" id="IPR036621">
    <property type="entry name" value="Anticodon-bd_dom_sf"/>
</dbReference>
<feature type="domain" description="Aminoacyl-transfer RNA synthetases class-II family profile" evidence="9">
    <location>
        <begin position="1"/>
        <end position="314"/>
    </location>
</feature>
<evidence type="ECO:0000313" key="10">
    <source>
        <dbReference type="EMBL" id="MFD2680454.1"/>
    </source>
</evidence>
<dbReference type="HAMAP" id="MF_00127">
    <property type="entry name" value="His_tRNA_synth"/>
    <property type="match status" value="1"/>
</dbReference>
<dbReference type="Proteomes" id="UP001597506">
    <property type="component" value="Unassembled WGS sequence"/>
</dbReference>